<dbReference type="PANTHER" id="PTHR23024">
    <property type="entry name" value="ARYLACETAMIDE DEACETYLASE"/>
    <property type="match status" value="1"/>
</dbReference>
<dbReference type="GO" id="GO:0010325">
    <property type="term" value="P:raffinose family oligosaccharide biosynthetic process"/>
    <property type="evidence" value="ECO:0007669"/>
    <property type="project" value="TreeGrafter"/>
</dbReference>
<protein>
    <submittedName>
        <fullName evidence="9">Gibberellin binding protein 1</fullName>
    </submittedName>
</protein>
<dbReference type="PROSITE" id="PS01174">
    <property type="entry name" value="LIPASE_GDXG_SER"/>
    <property type="match status" value="1"/>
</dbReference>
<dbReference type="GO" id="GO:0005634">
    <property type="term" value="C:nucleus"/>
    <property type="evidence" value="ECO:0007669"/>
    <property type="project" value="UniProtKB-SubCell"/>
</dbReference>
<comment type="similarity">
    <text evidence="2">Belongs to the 'GDXG' lipolytic enzyme family.</text>
</comment>
<dbReference type="InterPro" id="IPR013094">
    <property type="entry name" value="AB_hydrolase_3"/>
</dbReference>
<proteinExistence type="evidence at transcript level"/>
<evidence type="ECO:0000256" key="5">
    <source>
        <dbReference type="ARBA" id="ARBA00023170"/>
    </source>
</evidence>
<dbReference type="PROSITE" id="PS01173">
    <property type="entry name" value="LIPASE_GDXG_HIS"/>
    <property type="match status" value="1"/>
</dbReference>
<keyword evidence="6" id="KW-0539">Nucleus</keyword>
<dbReference type="Gene3D" id="3.40.50.1820">
    <property type="entry name" value="alpha/beta hydrolase"/>
    <property type="match status" value="1"/>
</dbReference>
<dbReference type="GO" id="GO:0016787">
    <property type="term" value="F:hydrolase activity"/>
    <property type="evidence" value="ECO:0007669"/>
    <property type="project" value="UniProtKB-KW"/>
</dbReference>
<dbReference type="InterPro" id="IPR029058">
    <property type="entry name" value="AB_hydrolase_fold"/>
</dbReference>
<dbReference type="PANTHER" id="PTHR23024:SF98">
    <property type="entry name" value="GIBBERELLIN RECEPTOR GID1B"/>
    <property type="match status" value="1"/>
</dbReference>
<dbReference type="InterPro" id="IPR033140">
    <property type="entry name" value="Lipase_GDXG_put_SER_AS"/>
</dbReference>
<evidence type="ECO:0000256" key="2">
    <source>
        <dbReference type="ARBA" id="ARBA00010515"/>
    </source>
</evidence>
<keyword evidence="5" id="KW-0675">Receptor</keyword>
<evidence type="ECO:0000259" key="8">
    <source>
        <dbReference type="Pfam" id="PF07859"/>
    </source>
</evidence>
<evidence type="ECO:0000256" key="1">
    <source>
        <dbReference type="ARBA" id="ARBA00004123"/>
    </source>
</evidence>
<dbReference type="InterPro" id="IPR002168">
    <property type="entry name" value="Lipase_GDXG_HIS_AS"/>
</dbReference>
<feature type="active site" evidence="7">
    <location>
        <position position="190"/>
    </location>
</feature>
<dbReference type="GO" id="GO:0009939">
    <property type="term" value="P:positive regulation of gibberellic acid mediated signaling pathway"/>
    <property type="evidence" value="ECO:0007669"/>
    <property type="project" value="TreeGrafter"/>
</dbReference>
<dbReference type="InterPro" id="IPR050466">
    <property type="entry name" value="Carboxylest/Gibb_receptor"/>
</dbReference>
<dbReference type="AlphaFoldDB" id="A0A5J6NA64"/>
<evidence type="ECO:0000256" key="7">
    <source>
        <dbReference type="PROSITE-ProRule" id="PRU10038"/>
    </source>
</evidence>
<name>A0A5J6NA64_PANGI</name>
<sequence>MAGSNEVNVNEAKRVVPLNTWILISNFKLAYNMLRRPDGTFNRDLAEFLDRKVPANMIPVDGVYSFDVVDRVTSLLNRVYRPARANETQRGIIELEKPLSTTEIVPVIIFFHGGSFAHSSANSAIYDTFCRRLVGICKAVVVSVNYRRSPEHRYPCAYDDGWAALKWVHSRSWLQSGKDSKAHVYLAGDSSGGNIAHHVAVRAAESGVEVLGNIVLHPFFGGQERKESETRLDGKYFMTLRDRDWYWRAYLPEGEDRDHPACNIFGPRSKSIQGLHNFPKSLVCVAGLDLVQDWQLAYVEGLKEARHEVQLLFLKEATIGFYFLPNNDHFHSLMEEIKNFVNPNC</sequence>
<dbReference type="GO" id="GO:0005737">
    <property type="term" value="C:cytoplasm"/>
    <property type="evidence" value="ECO:0007669"/>
    <property type="project" value="TreeGrafter"/>
</dbReference>
<feature type="domain" description="Alpha/beta hydrolase fold-3" evidence="8">
    <location>
        <begin position="108"/>
        <end position="322"/>
    </location>
</feature>
<dbReference type="GO" id="GO:0009740">
    <property type="term" value="P:gibberellic acid mediated signaling pathway"/>
    <property type="evidence" value="ECO:0007669"/>
    <property type="project" value="UniProtKB-KW"/>
</dbReference>
<dbReference type="SUPFAM" id="SSF53474">
    <property type="entry name" value="alpha/beta-Hydrolases"/>
    <property type="match status" value="1"/>
</dbReference>
<dbReference type="Pfam" id="PF07859">
    <property type="entry name" value="Abhydrolase_3"/>
    <property type="match status" value="1"/>
</dbReference>
<keyword evidence="3" id="KW-0378">Hydrolase</keyword>
<reference evidence="9" key="1">
    <citation type="submission" date="2019-03" db="EMBL/GenBank/DDBJ databases">
        <title>Functional characterization of gibberellin receptors in Panax ginseng.</title>
        <authorList>
            <person name="Ryu H."/>
        </authorList>
    </citation>
    <scope>NUCLEOTIDE SEQUENCE</scope>
    <source>
        <strain evidence="9">GID1-4</strain>
    </source>
</reference>
<evidence type="ECO:0000256" key="3">
    <source>
        <dbReference type="ARBA" id="ARBA00022801"/>
    </source>
</evidence>
<gene>
    <name evidence="9" type="primary">GID1</name>
</gene>
<comment type="subcellular location">
    <subcellularLocation>
        <location evidence="1">Nucleus</location>
    </subcellularLocation>
</comment>
<dbReference type="GO" id="GO:0048444">
    <property type="term" value="P:floral organ morphogenesis"/>
    <property type="evidence" value="ECO:0007669"/>
    <property type="project" value="UniProtKB-ARBA"/>
</dbReference>
<evidence type="ECO:0000256" key="4">
    <source>
        <dbReference type="ARBA" id="ARBA00022941"/>
    </source>
</evidence>
<dbReference type="GO" id="GO:0048530">
    <property type="term" value="P:fruit morphogenesis"/>
    <property type="evidence" value="ECO:0007669"/>
    <property type="project" value="UniProtKB-ARBA"/>
</dbReference>
<dbReference type="GO" id="GO:0010331">
    <property type="term" value="F:gibberellin binding"/>
    <property type="evidence" value="ECO:0007669"/>
    <property type="project" value="TreeGrafter"/>
</dbReference>
<evidence type="ECO:0000313" key="9">
    <source>
        <dbReference type="EMBL" id="QEX51271.1"/>
    </source>
</evidence>
<organism evidence="9">
    <name type="scientific">Panax ginseng</name>
    <name type="common">Korean ginseng</name>
    <dbReference type="NCBI Taxonomy" id="4054"/>
    <lineage>
        <taxon>Eukaryota</taxon>
        <taxon>Viridiplantae</taxon>
        <taxon>Streptophyta</taxon>
        <taxon>Embryophyta</taxon>
        <taxon>Tracheophyta</taxon>
        <taxon>Spermatophyta</taxon>
        <taxon>Magnoliopsida</taxon>
        <taxon>eudicotyledons</taxon>
        <taxon>Gunneridae</taxon>
        <taxon>Pentapetalae</taxon>
        <taxon>asterids</taxon>
        <taxon>campanulids</taxon>
        <taxon>Apiales</taxon>
        <taxon>Araliaceae</taxon>
        <taxon>Panax</taxon>
    </lineage>
</organism>
<keyword evidence="4" id="KW-0939">Gibberellin signaling pathway</keyword>
<dbReference type="FunFam" id="3.40.50.1820:FF:000087">
    <property type="entry name" value="Gibberellin receptor GID1"/>
    <property type="match status" value="1"/>
</dbReference>
<evidence type="ECO:0000256" key="6">
    <source>
        <dbReference type="ARBA" id="ARBA00023242"/>
    </source>
</evidence>
<accession>A0A5J6NA64</accession>
<dbReference type="EMBL" id="MK673759">
    <property type="protein sequence ID" value="QEX51271.1"/>
    <property type="molecule type" value="mRNA"/>
</dbReference>